<name>A0A381ZNZ9_9ZZZZ</name>
<evidence type="ECO:0008006" key="2">
    <source>
        <dbReference type="Google" id="ProtNLM"/>
    </source>
</evidence>
<feature type="non-terminal residue" evidence="1">
    <location>
        <position position="1"/>
    </location>
</feature>
<dbReference type="SUPFAM" id="SSF51338">
    <property type="entry name" value="Composite domain of metallo-dependent hydrolases"/>
    <property type="match status" value="1"/>
</dbReference>
<proteinExistence type="predicted"/>
<organism evidence="1">
    <name type="scientific">marine metagenome</name>
    <dbReference type="NCBI Taxonomy" id="408172"/>
    <lineage>
        <taxon>unclassified sequences</taxon>
        <taxon>metagenomes</taxon>
        <taxon>ecological metagenomes</taxon>
    </lineage>
</organism>
<gene>
    <name evidence="1" type="ORF">METZ01_LOCUS143321</name>
</gene>
<dbReference type="Gene3D" id="3.20.20.140">
    <property type="entry name" value="Metal-dependent hydrolases"/>
    <property type="match status" value="1"/>
</dbReference>
<dbReference type="AlphaFoldDB" id="A0A381ZNZ9"/>
<dbReference type="EMBL" id="UINC01021912">
    <property type="protein sequence ID" value="SVA90467.1"/>
    <property type="molecule type" value="Genomic_DNA"/>
</dbReference>
<protein>
    <recommendedName>
        <fullName evidence="2">Guanine deaminase</fullName>
    </recommendedName>
</protein>
<dbReference type="GO" id="GO:0016810">
    <property type="term" value="F:hydrolase activity, acting on carbon-nitrogen (but not peptide) bonds"/>
    <property type="evidence" value="ECO:0007669"/>
    <property type="project" value="InterPro"/>
</dbReference>
<evidence type="ECO:0000313" key="1">
    <source>
        <dbReference type="EMBL" id="SVA90467.1"/>
    </source>
</evidence>
<feature type="non-terminal residue" evidence="1">
    <location>
        <position position="79"/>
    </location>
</feature>
<dbReference type="InterPro" id="IPR011059">
    <property type="entry name" value="Metal-dep_hydrolase_composite"/>
</dbReference>
<accession>A0A381ZNZ9</accession>
<dbReference type="Gene3D" id="2.30.40.10">
    <property type="entry name" value="Urease, subunit C, domain 1"/>
    <property type="match status" value="1"/>
</dbReference>
<sequence>VVRGRTLSFQDDPRVQGGVVAYDDGAVVVDGQGRIEWSGAFSKMPQGFVNYVVDQFSDKIIVPGFIDAHVHFPQQRMIA</sequence>
<reference evidence="1" key="1">
    <citation type="submission" date="2018-05" db="EMBL/GenBank/DDBJ databases">
        <authorList>
            <person name="Lanie J.A."/>
            <person name="Ng W.-L."/>
            <person name="Kazmierczak K.M."/>
            <person name="Andrzejewski T.M."/>
            <person name="Davidsen T.M."/>
            <person name="Wayne K.J."/>
            <person name="Tettelin H."/>
            <person name="Glass J.I."/>
            <person name="Rusch D."/>
            <person name="Podicherti R."/>
            <person name="Tsui H.-C.T."/>
            <person name="Winkler M.E."/>
        </authorList>
    </citation>
    <scope>NUCLEOTIDE SEQUENCE</scope>
</reference>